<feature type="transmembrane region" description="Helical" evidence="1">
    <location>
        <begin position="80"/>
        <end position="101"/>
    </location>
</feature>
<feature type="non-terminal residue" evidence="2">
    <location>
        <position position="1"/>
    </location>
</feature>
<sequence length="140" mass="16974">LLLRLNVELANRFYKRYSVLTNVFLTASLAVTAVRRNFRSELFGRDVDGESEEWTVKEKRILEERWREVCVCSHLLHISLMLWIVLLLHDFSLNSLFFFLLHFQRMMLDKCFFCVVPLDHKYFCFRYHSVPHFDRIIQLL</sequence>
<proteinExistence type="predicted"/>
<comment type="caution">
    <text evidence="2">The sequence shown here is derived from an EMBL/GenBank/DDBJ whole genome shotgun (WGS) entry which is preliminary data.</text>
</comment>
<dbReference type="EMBL" id="JPKZ01002986">
    <property type="protein sequence ID" value="KHN73924.1"/>
    <property type="molecule type" value="Genomic_DNA"/>
</dbReference>
<organism evidence="2 3">
    <name type="scientific">Toxocara canis</name>
    <name type="common">Canine roundworm</name>
    <dbReference type="NCBI Taxonomy" id="6265"/>
    <lineage>
        <taxon>Eukaryota</taxon>
        <taxon>Metazoa</taxon>
        <taxon>Ecdysozoa</taxon>
        <taxon>Nematoda</taxon>
        <taxon>Chromadorea</taxon>
        <taxon>Rhabditida</taxon>
        <taxon>Spirurina</taxon>
        <taxon>Ascaridomorpha</taxon>
        <taxon>Ascaridoidea</taxon>
        <taxon>Toxocaridae</taxon>
        <taxon>Toxocara</taxon>
    </lineage>
</organism>
<gene>
    <name evidence="2" type="ORF">Tcan_01568</name>
</gene>
<name>A0A0B2UXH0_TOXCA</name>
<evidence type="ECO:0000313" key="3">
    <source>
        <dbReference type="Proteomes" id="UP000031036"/>
    </source>
</evidence>
<protein>
    <submittedName>
        <fullName evidence="2">Uncharacterized protein</fullName>
    </submittedName>
</protein>
<evidence type="ECO:0000256" key="1">
    <source>
        <dbReference type="SAM" id="Phobius"/>
    </source>
</evidence>
<evidence type="ECO:0000313" key="2">
    <source>
        <dbReference type="EMBL" id="KHN73924.1"/>
    </source>
</evidence>
<dbReference type="Proteomes" id="UP000031036">
    <property type="component" value="Unassembled WGS sequence"/>
</dbReference>
<keyword evidence="1" id="KW-0812">Transmembrane</keyword>
<keyword evidence="3" id="KW-1185">Reference proteome</keyword>
<dbReference type="AlphaFoldDB" id="A0A0B2UXH0"/>
<accession>A0A0B2UXH0</accession>
<keyword evidence="1" id="KW-1133">Transmembrane helix</keyword>
<reference evidence="2 3" key="1">
    <citation type="submission" date="2014-11" db="EMBL/GenBank/DDBJ databases">
        <title>Genetic blueprint of the zoonotic pathogen Toxocara canis.</title>
        <authorList>
            <person name="Zhu X.-Q."/>
            <person name="Korhonen P.K."/>
            <person name="Cai H."/>
            <person name="Young N.D."/>
            <person name="Nejsum P."/>
            <person name="von Samson-Himmelstjerna G."/>
            <person name="Boag P.R."/>
            <person name="Tan P."/>
            <person name="Li Q."/>
            <person name="Min J."/>
            <person name="Yang Y."/>
            <person name="Wang X."/>
            <person name="Fang X."/>
            <person name="Hall R.S."/>
            <person name="Hofmann A."/>
            <person name="Sternberg P.W."/>
            <person name="Jex A.R."/>
            <person name="Gasser R.B."/>
        </authorList>
    </citation>
    <scope>NUCLEOTIDE SEQUENCE [LARGE SCALE GENOMIC DNA]</scope>
    <source>
        <strain evidence="2">PN_DK_2014</strain>
    </source>
</reference>
<keyword evidence="1" id="KW-0472">Membrane</keyword>